<organism evidence="3 4">
    <name type="scientific">Lentibacillus kimchii</name>
    <dbReference type="NCBI Taxonomy" id="1542911"/>
    <lineage>
        <taxon>Bacteria</taxon>
        <taxon>Bacillati</taxon>
        <taxon>Bacillota</taxon>
        <taxon>Bacilli</taxon>
        <taxon>Bacillales</taxon>
        <taxon>Bacillaceae</taxon>
        <taxon>Lentibacillus</taxon>
    </lineage>
</organism>
<evidence type="ECO:0000313" key="4">
    <source>
        <dbReference type="Proteomes" id="UP001596620"/>
    </source>
</evidence>
<dbReference type="Proteomes" id="UP001596620">
    <property type="component" value="Unassembled WGS sequence"/>
</dbReference>
<dbReference type="RefSeq" id="WP_382361304.1">
    <property type="nucleotide sequence ID" value="NZ_JBHTGR010000057.1"/>
</dbReference>
<sequence length="115" mass="13088">MENRISESTDQADELRKLVNDVEEGEQDQQTNQEQEEQQEQVTLQGLPGEDEEDDVDILDLPPRGNVHNKSKSPMKLKISRASTRLLAVIAILLLLFGTAFYFWGEALWSTIVNM</sequence>
<keyword evidence="2" id="KW-0812">Transmembrane</keyword>
<protein>
    <submittedName>
        <fullName evidence="3">Uncharacterized protein</fullName>
    </submittedName>
</protein>
<reference evidence="4" key="1">
    <citation type="journal article" date="2019" name="Int. J. Syst. Evol. Microbiol.">
        <title>The Global Catalogue of Microorganisms (GCM) 10K type strain sequencing project: providing services to taxonomists for standard genome sequencing and annotation.</title>
        <authorList>
            <consortium name="The Broad Institute Genomics Platform"/>
            <consortium name="The Broad Institute Genome Sequencing Center for Infectious Disease"/>
            <person name="Wu L."/>
            <person name="Ma J."/>
        </authorList>
    </citation>
    <scope>NUCLEOTIDE SEQUENCE [LARGE SCALE GENOMIC DNA]</scope>
    <source>
        <strain evidence="4">JCM 30234</strain>
    </source>
</reference>
<evidence type="ECO:0000256" key="1">
    <source>
        <dbReference type="SAM" id="MobiDB-lite"/>
    </source>
</evidence>
<comment type="caution">
    <text evidence="3">The sequence shown here is derived from an EMBL/GenBank/DDBJ whole genome shotgun (WGS) entry which is preliminary data.</text>
</comment>
<feature type="compositionally biased region" description="Acidic residues" evidence="1">
    <location>
        <begin position="49"/>
        <end position="58"/>
    </location>
</feature>
<keyword evidence="4" id="KW-1185">Reference proteome</keyword>
<gene>
    <name evidence="3" type="ORF">ACFQU8_13470</name>
</gene>
<proteinExistence type="predicted"/>
<evidence type="ECO:0000313" key="3">
    <source>
        <dbReference type="EMBL" id="MFC7748195.1"/>
    </source>
</evidence>
<name>A0ABW2UZT4_9BACI</name>
<feature type="region of interest" description="Disordered" evidence="1">
    <location>
        <begin position="1"/>
        <end position="74"/>
    </location>
</feature>
<evidence type="ECO:0000256" key="2">
    <source>
        <dbReference type="SAM" id="Phobius"/>
    </source>
</evidence>
<dbReference type="EMBL" id="JBHTGR010000057">
    <property type="protein sequence ID" value="MFC7748195.1"/>
    <property type="molecule type" value="Genomic_DNA"/>
</dbReference>
<keyword evidence="2" id="KW-1133">Transmembrane helix</keyword>
<feature type="transmembrane region" description="Helical" evidence="2">
    <location>
        <begin position="86"/>
        <end position="105"/>
    </location>
</feature>
<keyword evidence="2" id="KW-0472">Membrane</keyword>
<feature type="compositionally biased region" description="Basic and acidic residues" evidence="1">
    <location>
        <begin position="1"/>
        <end position="20"/>
    </location>
</feature>
<accession>A0ABW2UZT4</accession>